<feature type="transmembrane region" description="Helical" evidence="1">
    <location>
        <begin position="128"/>
        <end position="145"/>
    </location>
</feature>
<evidence type="ECO:0000256" key="1">
    <source>
        <dbReference type="SAM" id="Phobius"/>
    </source>
</evidence>
<keyword evidence="1" id="KW-0812">Transmembrane</keyword>
<dbReference type="EMBL" id="CP036318">
    <property type="protein sequence ID" value="QDV54527.1"/>
    <property type="molecule type" value="Genomic_DNA"/>
</dbReference>
<sequence>MIGGLGISSGEEAKVPSIRRSAPWAKINQIDLGSEGRSRLFNSMAGFKTHMTGSTVVGIGYGYLGATQFGMSLESCLLAGGLCSVSGMLPDLDSDSGVPLRETAMFASAVVPMMLLHRLQDLGLRRETMIAVAGVVYAFMRFVLVEVFKKYTVHRGMWHSIPAAVSVGLIAYLLLHCAEEDVRIYKSMGVFLGFMVHLVLDEIWSIEFGVTGLRFKKSFGTAMKFWGNNFLANVSVYGKLGILVYMVYHDHSFMLHQHLPEAPQFEQMAEPWMLPQSPSPQPGWR</sequence>
<evidence type="ECO:0000313" key="3">
    <source>
        <dbReference type="Proteomes" id="UP000316770"/>
    </source>
</evidence>
<evidence type="ECO:0008006" key="4">
    <source>
        <dbReference type="Google" id="ProtNLM"/>
    </source>
</evidence>
<protein>
    <recommendedName>
        <fullName evidence="4">Inner membrane protein</fullName>
    </recommendedName>
</protein>
<evidence type="ECO:0000313" key="2">
    <source>
        <dbReference type="EMBL" id="QDV54527.1"/>
    </source>
</evidence>
<accession>A0A518IN57</accession>
<dbReference type="InterPro" id="IPR007404">
    <property type="entry name" value="YdjM-like"/>
</dbReference>
<dbReference type="AlphaFoldDB" id="A0A518IN57"/>
<keyword evidence="1" id="KW-1133">Transmembrane helix</keyword>
<feature type="transmembrane region" description="Helical" evidence="1">
    <location>
        <begin position="187"/>
        <end position="206"/>
    </location>
</feature>
<feature type="transmembrane region" description="Helical" evidence="1">
    <location>
        <begin position="157"/>
        <end position="175"/>
    </location>
</feature>
<dbReference type="Proteomes" id="UP000316770">
    <property type="component" value="Chromosome"/>
</dbReference>
<proteinExistence type="predicted"/>
<keyword evidence="1" id="KW-0472">Membrane</keyword>
<name>A0A518IN57_9BACT</name>
<reference evidence="2 3" key="1">
    <citation type="submission" date="2019-02" db="EMBL/GenBank/DDBJ databases">
        <title>Deep-cultivation of Planctomycetes and their phenomic and genomic characterization uncovers novel biology.</title>
        <authorList>
            <person name="Wiegand S."/>
            <person name="Jogler M."/>
            <person name="Boedeker C."/>
            <person name="Pinto D."/>
            <person name="Vollmers J."/>
            <person name="Rivas-Marin E."/>
            <person name="Kohn T."/>
            <person name="Peeters S.H."/>
            <person name="Heuer A."/>
            <person name="Rast P."/>
            <person name="Oberbeckmann S."/>
            <person name="Bunk B."/>
            <person name="Jeske O."/>
            <person name="Meyerdierks A."/>
            <person name="Storesund J.E."/>
            <person name="Kallscheuer N."/>
            <person name="Luecker S."/>
            <person name="Lage O.M."/>
            <person name="Pohl T."/>
            <person name="Merkel B.J."/>
            <person name="Hornburger P."/>
            <person name="Mueller R.-W."/>
            <person name="Bruemmer F."/>
            <person name="Labrenz M."/>
            <person name="Spormann A.M."/>
            <person name="Op den Camp H."/>
            <person name="Overmann J."/>
            <person name="Amann R."/>
            <person name="Jetten M.S.M."/>
            <person name="Mascher T."/>
            <person name="Medema M.H."/>
            <person name="Devos D.P."/>
            <person name="Kaster A.-K."/>
            <person name="Ovreas L."/>
            <person name="Rohde M."/>
            <person name="Galperin M.Y."/>
            <person name="Jogler C."/>
        </authorList>
    </citation>
    <scope>NUCLEOTIDE SEQUENCE [LARGE SCALE GENOMIC DNA]</scope>
    <source>
        <strain evidence="2 3">Mal33</strain>
    </source>
</reference>
<dbReference type="Pfam" id="PF04307">
    <property type="entry name" value="YdjM"/>
    <property type="match status" value="1"/>
</dbReference>
<keyword evidence="3" id="KW-1185">Reference proteome</keyword>
<feature type="transmembrane region" description="Helical" evidence="1">
    <location>
        <begin position="226"/>
        <end position="248"/>
    </location>
</feature>
<organism evidence="2 3">
    <name type="scientific">Rosistilla oblonga</name>
    <dbReference type="NCBI Taxonomy" id="2527990"/>
    <lineage>
        <taxon>Bacteria</taxon>
        <taxon>Pseudomonadati</taxon>
        <taxon>Planctomycetota</taxon>
        <taxon>Planctomycetia</taxon>
        <taxon>Pirellulales</taxon>
        <taxon>Pirellulaceae</taxon>
        <taxon>Rosistilla</taxon>
    </lineage>
</organism>
<gene>
    <name evidence="2" type="ORF">Mal33_04820</name>
</gene>